<dbReference type="Pfam" id="PF24864">
    <property type="entry name" value="DUF7730"/>
    <property type="match status" value="1"/>
</dbReference>
<evidence type="ECO:0000313" key="2">
    <source>
        <dbReference type="EMBL" id="KAF4624229.1"/>
    </source>
</evidence>
<accession>A0A8H4R5Y7</accession>
<protein>
    <recommendedName>
        <fullName evidence="1">DUF7730 domain-containing protein</fullName>
    </recommendedName>
</protein>
<dbReference type="InterPro" id="IPR056632">
    <property type="entry name" value="DUF7730"/>
</dbReference>
<gene>
    <name evidence="2" type="ORF">G7Y89_g13945</name>
</gene>
<feature type="domain" description="DUF7730" evidence="1">
    <location>
        <begin position="61"/>
        <end position="130"/>
    </location>
</feature>
<dbReference type="InterPro" id="IPR038883">
    <property type="entry name" value="AN11006-like"/>
</dbReference>
<proteinExistence type="predicted"/>
<organism evidence="2 3">
    <name type="scientific">Cudoniella acicularis</name>
    <dbReference type="NCBI Taxonomy" id="354080"/>
    <lineage>
        <taxon>Eukaryota</taxon>
        <taxon>Fungi</taxon>
        <taxon>Dikarya</taxon>
        <taxon>Ascomycota</taxon>
        <taxon>Pezizomycotina</taxon>
        <taxon>Leotiomycetes</taxon>
        <taxon>Helotiales</taxon>
        <taxon>Tricladiaceae</taxon>
        <taxon>Cudoniella</taxon>
    </lineage>
</organism>
<name>A0A8H4R5Y7_9HELO</name>
<keyword evidence="3" id="KW-1185">Reference proteome</keyword>
<dbReference type="OrthoDB" id="2951834at2759"/>
<evidence type="ECO:0000313" key="3">
    <source>
        <dbReference type="Proteomes" id="UP000566819"/>
    </source>
</evidence>
<comment type="caution">
    <text evidence="2">The sequence shown here is derived from an EMBL/GenBank/DDBJ whole genome shotgun (WGS) entry which is preliminary data.</text>
</comment>
<dbReference type="Proteomes" id="UP000566819">
    <property type="component" value="Unassembled WGS sequence"/>
</dbReference>
<dbReference type="EMBL" id="JAAMPI010001728">
    <property type="protein sequence ID" value="KAF4624229.1"/>
    <property type="molecule type" value="Genomic_DNA"/>
</dbReference>
<dbReference type="PANTHER" id="PTHR42085:SF2">
    <property type="entry name" value="F-BOX DOMAIN-CONTAINING PROTEIN"/>
    <property type="match status" value="1"/>
</dbReference>
<evidence type="ECO:0000259" key="1">
    <source>
        <dbReference type="Pfam" id="PF24864"/>
    </source>
</evidence>
<reference evidence="2 3" key="1">
    <citation type="submission" date="2020-03" db="EMBL/GenBank/DDBJ databases">
        <title>Draft Genome Sequence of Cudoniella acicularis.</title>
        <authorList>
            <person name="Buettner E."/>
            <person name="Kellner H."/>
        </authorList>
    </citation>
    <scope>NUCLEOTIDE SEQUENCE [LARGE SCALE GENOMIC DNA]</scope>
    <source>
        <strain evidence="2 3">DSM 108380</strain>
    </source>
</reference>
<dbReference type="AlphaFoldDB" id="A0A8H4R5Y7"/>
<dbReference type="PANTHER" id="PTHR42085">
    <property type="entry name" value="F-BOX DOMAIN-CONTAINING PROTEIN"/>
    <property type="match status" value="1"/>
</dbReference>
<sequence length="294" mass="33740">MDKPNFPLARKREFIQTSPYITTQPPKTTFLSLPPEIRIIIYHLALPSRTIIPITAPPKSKPKTQRTALLRTTKQIYTEASFYFYTRNTFRFSNGSFGSRSHANPQGLQHFLKRVPAKHLALIRRAAIDIYLHFYYWGDEGAAVSWLHGPPQWGSPAIGDALRMADQVTKHLTGLKFISLEWFEGFDTYHPIGNQPIYLHHRWRIEHVLQSSRNAKCSIGIMERLLPGKMLKMIVMEERMAKMMKAALDKLMERNGLAGNILHKVDSSGRAWVVHYLFVRKDFKDILSGSSPLG</sequence>